<feature type="domain" description="Two component regulator three Y" evidence="3">
    <location>
        <begin position="626"/>
        <end position="669"/>
    </location>
</feature>
<feature type="domain" description="Signal transduction histidine kinase internal region" evidence="2">
    <location>
        <begin position="734"/>
        <end position="812"/>
    </location>
</feature>
<comment type="caution">
    <text evidence="4">The sequence shown here is derived from an EMBL/GenBank/DDBJ whole genome shotgun (WGS) entry which is preliminary data.</text>
</comment>
<evidence type="ECO:0000259" key="2">
    <source>
        <dbReference type="Pfam" id="PF06580"/>
    </source>
</evidence>
<name>A0A7K3WMW3_9FLAO</name>
<keyword evidence="1" id="KW-0812">Transmembrane</keyword>
<dbReference type="GO" id="GO:0016020">
    <property type="term" value="C:membrane"/>
    <property type="evidence" value="ECO:0007669"/>
    <property type="project" value="InterPro"/>
</dbReference>
<feature type="transmembrane region" description="Helical" evidence="1">
    <location>
        <begin position="695"/>
        <end position="713"/>
    </location>
</feature>
<sequence length="914" mass="103456">MKIRITFILLFLSLSGYCQWMPITHEFKVRNLNDSLRSKFLITDFQGVVWIGSNQGLLRYSNENLSELIAFPQIITCGAAIDSAIWLGTENGSIFKFNPVTREVSNPLAVADSSAISSIDGYGDKIVVSTFGEGVYLLNGNNKTHFSKVNSLSDNYVYQVILKNGNLIAATDRGVDVVDTRDKKHLENFPISITTSVIYIDSLIFAASYRYGLVQLDLSDQNQSPTKRSLKQITASKIKKYGNRLFALTENGVHEINNSDSLDAYPIIKRPNIIDFLVLKEGVMMALCENGHVVIADLRFSKSINETTSNNTALIQNTTYVFTGGNGNVQIWDINSGVPLRKIVLEDSLVIVSMAASDKDLFVGTFNRGIYKYNFEENTISKIDTAQGLPDNNVLSMSLRNDTLWFTTLSGVSSLLPSGKVKQYSTPRDAPYIYSIFTNDTTILIGTDGDGLYELKGNKFLRIPFADYLAGETIYHISEDGSKNLWFITKNQNLLEYNRELDQFTSLSLDPEGYIMASGGYGNSALAVGNGWLKYYVENRLITLENNQVFESLSGEYINNINFDGNKNILFASGKTLYKFTPEYFDSYPLVVLQSFKTNLNDQKLTASNLDFDINHIAYTFEAIWYQNPDNVKFRYKLTGIDEDWNYSSGNTAVYPNLNYGTYTFEVETGLGTEYYPESAIKHTFTIAKPFYKEWWFIALVILLIAIAIYASVKWQLGRVNRKWLSEKKLVESELAVLRNQVNPHFLFNSLNTLMNLIETKPKVAEDYLQRLSHFYRKILENQDDHVLTLKSEIENLEEYIYLQKQRFGEALILENKLDQKIAETYIPALTLQLLAENAIKHNVVSQSQPLIIRIYNTEQQIIVENIKAPLSNTSVGTGTGIENIQSRYKVLFKKPIEIIDDGTEFTIKLPIIA</sequence>
<dbReference type="PANTHER" id="PTHR34220:SF7">
    <property type="entry name" value="SENSOR HISTIDINE KINASE YPDA"/>
    <property type="match status" value="1"/>
</dbReference>
<organism evidence="4 5">
    <name type="scientific">Cryomorpha ignava</name>
    <dbReference type="NCBI Taxonomy" id="101383"/>
    <lineage>
        <taxon>Bacteria</taxon>
        <taxon>Pseudomonadati</taxon>
        <taxon>Bacteroidota</taxon>
        <taxon>Flavobacteriia</taxon>
        <taxon>Flavobacteriales</taxon>
        <taxon>Cryomorphaceae</taxon>
        <taxon>Cryomorpha</taxon>
    </lineage>
</organism>
<dbReference type="SUPFAM" id="SSF50998">
    <property type="entry name" value="Quinoprotein alcohol dehydrogenase-like"/>
    <property type="match status" value="1"/>
</dbReference>
<evidence type="ECO:0000313" key="4">
    <source>
        <dbReference type="EMBL" id="NEN22993.1"/>
    </source>
</evidence>
<reference evidence="4 5" key="1">
    <citation type="submission" date="2020-02" db="EMBL/GenBank/DDBJ databases">
        <title>Out from the shadows clarifying the taxonomy of the family Cryomorphaceae and related taxa by utilizing the GTDB taxonomic framework.</title>
        <authorList>
            <person name="Bowman J.P."/>
        </authorList>
    </citation>
    <scope>NUCLEOTIDE SEQUENCE [LARGE SCALE GENOMIC DNA]</scope>
    <source>
        <strain evidence="4 5">QSSC 1-22</strain>
    </source>
</reference>
<evidence type="ECO:0008006" key="6">
    <source>
        <dbReference type="Google" id="ProtNLM"/>
    </source>
</evidence>
<dbReference type="InterPro" id="IPR015943">
    <property type="entry name" value="WD40/YVTN_repeat-like_dom_sf"/>
</dbReference>
<keyword evidence="1" id="KW-0472">Membrane</keyword>
<dbReference type="AlphaFoldDB" id="A0A7K3WMW3"/>
<evidence type="ECO:0000256" key="1">
    <source>
        <dbReference type="SAM" id="Phobius"/>
    </source>
</evidence>
<dbReference type="Proteomes" id="UP000486602">
    <property type="component" value="Unassembled WGS sequence"/>
</dbReference>
<keyword evidence="5" id="KW-1185">Reference proteome</keyword>
<proteinExistence type="predicted"/>
<dbReference type="RefSeq" id="WP_163283767.1">
    <property type="nucleotide sequence ID" value="NZ_JAAGVY010000007.1"/>
</dbReference>
<evidence type="ECO:0000313" key="5">
    <source>
        <dbReference type="Proteomes" id="UP000486602"/>
    </source>
</evidence>
<dbReference type="PANTHER" id="PTHR34220">
    <property type="entry name" value="SENSOR HISTIDINE KINASE YPDA"/>
    <property type="match status" value="1"/>
</dbReference>
<dbReference type="Pfam" id="PF06580">
    <property type="entry name" value="His_kinase"/>
    <property type="match status" value="1"/>
</dbReference>
<dbReference type="GO" id="GO:0000155">
    <property type="term" value="F:phosphorelay sensor kinase activity"/>
    <property type="evidence" value="ECO:0007669"/>
    <property type="project" value="InterPro"/>
</dbReference>
<dbReference type="Gene3D" id="2.60.40.10">
    <property type="entry name" value="Immunoglobulins"/>
    <property type="match status" value="1"/>
</dbReference>
<keyword evidence="1" id="KW-1133">Transmembrane helix</keyword>
<dbReference type="Gene3D" id="2.130.10.10">
    <property type="entry name" value="YVTN repeat-like/Quinoprotein amine dehydrogenase"/>
    <property type="match status" value="2"/>
</dbReference>
<evidence type="ECO:0000259" key="3">
    <source>
        <dbReference type="Pfam" id="PF07495"/>
    </source>
</evidence>
<accession>A0A7K3WMW3</accession>
<dbReference type="EMBL" id="JAAGVY010000007">
    <property type="protein sequence ID" value="NEN22993.1"/>
    <property type="molecule type" value="Genomic_DNA"/>
</dbReference>
<dbReference type="InterPro" id="IPR050640">
    <property type="entry name" value="Bact_2-comp_sensor_kinase"/>
</dbReference>
<dbReference type="InterPro" id="IPR011047">
    <property type="entry name" value="Quinoprotein_ADH-like_sf"/>
</dbReference>
<dbReference type="InterPro" id="IPR013783">
    <property type="entry name" value="Ig-like_fold"/>
</dbReference>
<dbReference type="InterPro" id="IPR036322">
    <property type="entry name" value="WD40_repeat_dom_sf"/>
</dbReference>
<dbReference type="InterPro" id="IPR011123">
    <property type="entry name" value="Y_Y_Y"/>
</dbReference>
<protein>
    <recommendedName>
        <fullName evidence="6">Histidine kinase</fullName>
    </recommendedName>
</protein>
<gene>
    <name evidence="4" type="ORF">G3O08_05700</name>
</gene>
<dbReference type="SUPFAM" id="SSF50978">
    <property type="entry name" value="WD40 repeat-like"/>
    <property type="match status" value="1"/>
</dbReference>
<dbReference type="Pfam" id="PF07495">
    <property type="entry name" value="Y_Y_Y"/>
    <property type="match status" value="1"/>
</dbReference>
<dbReference type="InterPro" id="IPR010559">
    <property type="entry name" value="Sig_transdc_His_kin_internal"/>
</dbReference>